<dbReference type="InterPro" id="IPR042203">
    <property type="entry name" value="Leu/Phe-tRNA_Trfase_C"/>
</dbReference>
<keyword evidence="2 4" id="KW-0808">Transferase</keyword>
<dbReference type="EMBL" id="JBELOE010000216">
    <property type="protein sequence ID" value="MER2492566.1"/>
    <property type="molecule type" value="Genomic_DNA"/>
</dbReference>
<dbReference type="Proteomes" id="UP001467690">
    <property type="component" value="Unassembled WGS sequence"/>
</dbReference>
<keyword evidence="3 4" id="KW-0012">Acyltransferase</keyword>
<keyword evidence="1 4" id="KW-0963">Cytoplasm</keyword>
<dbReference type="EC" id="2.3.2.6" evidence="4"/>
<accession>A0ABV1RII8</accession>
<dbReference type="HAMAP" id="MF_00688">
    <property type="entry name" value="Leu_Phe_trans"/>
    <property type="match status" value="1"/>
</dbReference>
<dbReference type="Pfam" id="PF03588">
    <property type="entry name" value="Leu_Phe_trans"/>
    <property type="match status" value="1"/>
</dbReference>
<dbReference type="NCBIfam" id="TIGR00667">
    <property type="entry name" value="aat"/>
    <property type="match status" value="1"/>
</dbReference>
<dbReference type="PANTHER" id="PTHR30098:SF2">
    <property type="entry name" value="LEUCYL_PHENYLALANYL-TRNA--PROTEIN TRANSFERASE"/>
    <property type="match status" value="1"/>
</dbReference>
<comment type="subcellular location">
    <subcellularLocation>
        <location evidence="4">Cytoplasm</location>
    </subcellularLocation>
</comment>
<dbReference type="Gene3D" id="3.40.630.70">
    <property type="entry name" value="Leucyl/phenylalanyl-tRNA-protein transferase, C-terminal domain"/>
    <property type="match status" value="1"/>
</dbReference>
<evidence type="ECO:0000313" key="6">
    <source>
        <dbReference type="Proteomes" id="UP001467690"/>
    </source>
</evidence>
<comment type="caution">
    <text evidence="5">The sequence shown here is derived from an EMBL/GenBank/DDBJ whole genome shotgun (WGS) entry which is preliminary data.</text>
</comment>
<comment type="catalytic activity">
    <reaction evidence="4">
        <text>N-terminal L-lysyl-[protein] + L-leucyl-tRNA(Leu) = N-terminal L-leucyl-L-lysyl-[protein] + tRNA(Leu) + H(+)</text>
        <dbReference type="Rhea" id="RHEA:12340"/>
        <dbReference type="Rhea" id="RHEA-COMP:9613"/>
        <dbReference type="Rhea" id="RHEA-COMP:9622"/>
        <dbReference type="Rhea" id="RHEA-COMP:12670"/>
        <dbReference type="Rhea" id="RHEA-COMP:12671"/>
        <dbReference type="ChEBI" id="CHEBI:15378"/>
        <dbReference type="ChEBI" id="CHEBI:65249"/>
        <dbReference type="ChEBI" id="CHEBI:78442"/>
        <dbReference type="ChEBI" id="CHEBI:78494"/>
        <dbReference type="ChEBI" id="CHEBI:133043"/>
        <dbReference type="EC" id="2.3.2.6"/>
    </reaction>
</comment>
<sequence length="207" mass="23515">MGGDLSVERLISAYSNGIFPWYNPGEPILWWSPDPRGVIKPEQITANRSLKKSIRKYNYRFTLNQCFSAVIDNCAKLRERNEGTWINKDIQTAYNNLHRAGYAHSLEVWSDDQLVGGLYGVLLGSLFCGESMFHLKTDASKAAFNCLGKHCLANGVQLIDCQMVNPHLQTLGVYEMPRKDFLKIAAQLIHQRNHSKSWLPQELNYGP</sequence>
<comment type="function">
    <text evidence="4">Functions in the N-end rule pathway of protein degradation where it conjugates Leu, Phe and, less efficiently, Met from aminoacyl-tRNAs to the N-termini of proteins containing an N-terminal arginine or lysine.</text>
</comment>
<gene>
    <name evidence="4 5" type="primary">aat</name>
    <name evidence="5" type="ORF">ABS311_11840</name>
</gene>
<evidence type="ECO:0000256" key="3">
    <source>
        <dbReference type="ARBA" id="ARBA00023315"/>
    </source>
</evidence>
<evidence type="ECO:0000256" key="2">
    <source>
        <dbReference type="ARBA" id="ARBA00022679"/>
    </source>
</evidence>
<comment type="catalytic activity">
    <reaction evidence="4">
        <text>N-terminal L-arginyl-[protein] + L-leucyl-tRNA(Leu) = N-terminal L-leucyl-L-arginyl-[protein] + tRNA(Leu) + H(+)</text>
        <dbReference type="Rhea" id="RHEA:50416"/>
        <dbReference type="Rhea" id="RHEA-COMP:9613"/>
        <dbReference type="Rhea" id="RHEA-COMP:9622"/>
        <dbReference type="Rhea" id="RHEA-COMP:12672"/>
        <dbReference type="Rhea" id="RHEA-COMP:12673"/>
        <dbReference type="ChEBI" id="CHEBI:15378"/>
        <dbReference type="ChEBI" id="CHEBI:64719"/>
        <dbReference type="ChEBI" id="CHEBI:78442"/>
        <dbReference type="ChEBI" id="CHEBI:78494"/>
        <dbReference type="ChEBI" id="CHEBI:133044"/>
        <dbReference type="EC" id="2.3.2.6"/>
    </reaction>
</comment>
<dbReference type="InterPro" id="IPR016181">
    <property type="entry name" value="Acyl_CoA_acyltransferase"/>
</dbReference>
<dbReference type="PANTHER" id="PTHR30098">
    <property type="entry name" value="LEUCYL/PHENYLALANYL-TRNA--PROTEIN TRANSFERASE"/>
    <property type="match status" value="1"/>
</dbReference>
<proteinExistence type="inferred from homology"/>
<organism evidence="5 6">
    <name type="scientific">Catenovulum sediminis</name>
    <dbReference type="NCBI Taxonomy" id="1740262"/>
    <lineage>
        <taxon>Bacteria</taxon>
        <taxon>Pseudomonadati</taxon>
        <taxon>Pseudomonadota</taxon>
        <taxon>Gammaproteobacteria</taxon>
        <taxon>Alteromonadales</taxon>
        <taxon>Alteromonadaceae</taxon>
        <taxon>Catenovulum</taxon>
    </lineage>
</organism>
<keyword evidence="6" id="KW-1185">Reference proteome</keyword>
<dbReference type="RefSeq" id="WP_350402078.1">
    <property type="nucleotide sequence ID" value="NZ_JBELOE010000216.1"/>
</dbReference>
<dbReference type="Gene3D" id="3.30.70.3550">
    <property type="entry name" value="Leucyl/phenylalanyl-tRNA-protein transferase, N-terminal domain"/>
    <property type="match status" value="1"/>
</dbReference>
<comment type="similarity">
    <text evidence="4">Belongs to the L/F-transferase family.</text>
</comment>
<evidence type="ECO:0000256" key="4">
    <source>
        <dbReference type="HAMAP-Rule" id="MF_00688"/>
    </source>
</evidence>
<name>A0ABV1RII8_9ALTE</name>
<dbReference type="InterPro" id="IPR004616">
    <property type="entry name" value="Leu/Phe-tRNA_Trfase"/>
</dbReference>
<dbReference type="SUPFAM" id="SSF55729">
    <property type="entry name" value="Acyl-CoA N-acyltransferases (Nat)"/>
    <property type="match status" value="1"/>
</dbReference>
<protein>
    <recommendedName>
        <fullName evidence="4">Leucyl/phenylalanyl-tRNA--protein transferase</fullName>
        <ecNumber evidence="4">2.3.2.6</ecNumber>
    </recommendedName>
    <alternativeName>
        <fullName evidence="4">L/F-transferase</fullName>
    </alternativeName>
    <alternativeName>
        <fullName evidence="4">Leucyltransferase</fullName>
    </alternativeName>
    <alternativeName>
        <fullName evidence="4">Phenyalanyltransferase</fullName>
    </alternativeName>
</protein>
<reference evidence="5 6" key="1">
    <citation type="submission" date="2024-06" db="EMBL/GenBank/DDBJ databases">
        <authorList>
            <person name="Chen R.Y."/>
        </authorList>
    </citation>
    <scope>NUCLEOTIDE SEQUENCE [LARGE SCALE GENOMIC DNA]</scope>
    <source>
        <strain evidence="5 6">D2</strain>
    </source>
</reference>
<evidence type="ECO:0000256" key="1">
    <source>
        <dbReference type="ARBA" id="ARBA00022490"/>
    </source>
</evidence>
<dbReference type="GO" id="GO:0008914">
    <property type="term" value="F:leucyl-tRNA--protein transferase activity"/>
    <property type="evidence" value="ECO:0007669"/>
    <property type="project" value="UniProtKB-EC"/>
</dbReference>
<comment type="catalytic activity">
    <reaction evidence="4">
        <text>L-phenylalanyl-tRNA(Phe) + an N-terminal L-alpha-aminoacyl-[protein] = an N-terminal L-phenylalanyl-L-alpha-aminoacyl-[protein] + tRNA(Phe)</text>
        <dbReference type="Rhea" id="RHEA:43632"/>
        <dbReference type="Rhea" id="RHEA-COMP:9668"/>
        <dbReference type="Rhea" id="RHEA-COMP:9699"/>
        <dbReference type="Rhea" id="RHEA-COMP:10636"/>
        <dbReference type="Rhea" id="RHEA-COMP:10637"/>
        <dbReference type="ChEBI" id="CHEBI:78442"/>
        <dbReference type="ChEBI" id="CHEBI:78531"/>
        <dbReference type="ChEBI" id="CHEBI:78597"/>
        <dbReference type="ChEBI" id="CHEBI:83561"/>
        <dbReference type="EC" id="2.3.2.6"/>
    </reaction>
</comment>
<evidence type="ECO:0000313" key="5">
    <source>
        <dbReference type="EMBL" id="MER2492566.1"/>
    </source>
</evidence>
<dbReference type="InterPro" id="IPR042221">
    <property type="entry name" value="Leu/Phe-tRNA_Trfase_N"/>
</dbReference>